<sequence>MYLLQKDLTEVIIKSYYQVYNTLGFGFLEKVYENALLMELRNRGYKAIGQQQIKVYYHGVEVGNYFADLIVNDAVIIELKAAETIIAEHEQQLLNYLKATQIEVGLLLNFGKKPEFRRRVFENQFKSVPSV</sequence>
<proteinExistence type="predicted"/>
<gene>
    <name evidence="2" type="ORF">SAMN06269250_5246</name>
</gene>
<dbReference type="AlphaFoldDB" id="A0A286GLA1"/>
<dbReference type="OrthoDB" id="9806869at2"/>
<dbReference type="Pfam" id="PF13366">
    <property type="entry name" value="PDDEXK_3"/>
    <property type="match status" value="1"/>
</dbReference>
<feature type="coiled-coil region" evidence="1">
    <location>
        <begin position="72"/>
        <end position="99"/>
    </location>
</feature>
<organism evidence="2 3">
    <name type="scientific">Spirosoma fluviale</name>
    <dbReference type="NCBI Taxonomy" id="1597977"/>
    <lineage>
        <taxon>Bacteria</taxon>
        <taxon>Pseudomonadati</taxon>
        <taxon>Bacteroidota</taxon>
        <taxon>Cytophagia</taxon>
        <taxon>Cytophagales</taxon>
        <taxon>Cytophagaceae</taxon>
        <taxon>Spirosoma</taxon>
    </lineage>
</organism>
<evidence type="ECO:0000256" key="1">
    <source>
        <dbReference type="SAM" id="Coils"/>
    </source>
</evidence>
<accession>A0A286GLA1</accession>
<dbReference type="NCBIfam" id="TIGR04256">
    <property type="entry name" value="GxxExxY"/>
    <property type="match status" value="1"/>
</dbReference>
<dbReference type="EMBL" id="OCNH01000005">
    <property type="protein sequence ID" value="SOD96315.1"/>
    <property type="molecule type" value="Genomic_DNA"/>
</dbReference>
<dbReference type="InterPro" id="IPR026350">
    <property type="entry name" value="GxxExxY"/>
</dbReference>
<evidence type="ECO:0000313" key="2">
    <source>
        <dbReference type="EMBL" id="SOD96315.1"/>
    </source>
</evidence>
<dbReference type="Proteomes" id="UP000219452">
    <property type="component" value="Unassembled WGS sequence"/>
</dbReference>
<name>A0A286GLA1_9BACT</name>
<keyword evidence="1" id="KW-0175">Coiled coil</keyword>
<evidence type="ECO:0000313" key="3">
    <source>
        <dbReference type="Proteomes" id="UP000219452"/>
    </source>
</evidence>
<protein>
    <submittedName>
        <fullName evidence="2">GxxExxY protein</fullName>
    </submittedName>
</protein>
<reference evidence="3" key="1">
    <citation type="submission" date="2017-09" db="EMBL/GenBank/DDBJ databases">
        <authorList>
            <person name="Varghese N."/>
            <person name="Submissions S."/>
        </authorList>
    </citation>
    <scope>NUCLEOTIDE SEQUENCE [LARGE SCALE GENOMIC DNA]</scope>
    <source>
        <strain evidence="3">DSM 29961</strain>
    </source>
</reference>
<keyword evidence="3" id="KW-1185">Reference proteome</keyword>
<dbReference type="RefSeq" id="WP_097129804.1">
    <property type="nucleotide sequence ID" value="NZ_OCNH01000005.1"/>
</dbReference>